<gene>
    <name evidence="1" type="ORF">C7440_0874</name>
</gene>
<dbReference type="EMBL" id="QEKO01000001">
    <property type="protein sequence ID" value="PVY68472.1"/>
    <property type="molecule type" value="Genomic_DNA"/>
</dbReference>
<reference evidence="1 2" key="1">
    <citation type="submission" date="2018-04" db="EMBL/GenBank/DDBJ databases">
        <title>Genomic Encyclopedia of Type Strains, Phase IV (KMG-IV): sequencing the most valuable type-strain genomes for metagenomic binning, comparative biology and taxonomic classification.</title>
        <authorList>
            <person name="Goeker M."/>
        </authorList>
    </citation>
    <scope>NUCLEOTIDE SEQUENCE [LARGE SCALE GENOMIC DNA]</scope>
    <source>
        <strain evidence="1 2">DSM 10065</strain>
    </source>
</reference>
<dbReference type="STRING" id="1231391.GCA_000308195_03475"/>
<keyword evidence="2" id="KW-1185">Reference proteome</keyword>
<proteinExistence type="predicted"/>
<dbReference type="GO" id="GO:0009279">
    <property type="term" value="C:cell outer membrane"/>
    <property type="evidence" value="ECO:0007669"/>
    <property type="project" value="TreeGrafter"/>
</dbReference>
<name>A0A2U1CRE2_9BURK</name>
<dbReference type="PANTHER" id="PTHR30451:SF5">
    <property type="entry name" value="SLR0019 PROTEIN"/>
    <property type="match status" value="1"/>
</dbReference>
<dbReference type="GO" id="GO:0015473">
    <property type="term" value="F:fimbrial usher porin activity"/>
    <property type="evidence" value="ECO:0007669"/>
    <property type="project" value="InterPro"/>
</dbReference>
<comment type="caution">
    <text evidence="1">The sequence shown here is derived from an EMBL/GenBank/DDBJ whole genome shotgun (WGS) entry which is preliminary data.</text>
</comment>
<protein>
    <submittedName>
        <fullName evidence="1">Uncharacterized protein</fullName>
    </submittedName>
</protein>
<dbReference type="GO" id="GO:0009297">
    <property type="term" value="P:pilus assembly"/>
    <property type="evidence" value="ECO:0007669"/>
    <property type="project" value="InterPro"/>
</dbReference>
<dbReference type="PANTHER" id="PTHR30451">
    <property type="entry name" value="OUTER MEMBRANE USHER PROTEIN"/>
    <property type="match status" value="1"/>
</dbReference>
<dbReference type="Proteomes" id="UP000246145">
    <property type="component" value="Unassembled WGS sequence"/>
</dbReference>
<accession>A0A2U1CRE2</accession>
<dbReference type="AlphaFoldDB" id="A0A2U1CRE2"/>
<evidence type="ECO:0000313" key="1">
    <source>
        <dbReference type="EMBL" id="PVY68472.1"/>
    </source>
</evidence>
<evidence type="ECO:0000313" key="2">
    <source>
        <dbReference type="Proteomes" id="UP000246145"/>
    </source>
</evidence>
<organism evidence="1 2">
    <name type="scientific">Pusillimonas noertemannii</name>
    <dbReference type="NCBI Taxonomy" id="305977"/>
    <lineage>
        <taxon>Bacteria</taxon>
        <taxon>Pseudomonadati</taxon>
        <taxon>Pseudomonadota</taxon>
        <taxon>Betaproteobacteria</taxon>
        <taxon>Burkholderiales</taxon>
        <taxon>Alcaligenaceae</taxon>
        <taxon>Pusillimonas</taxon>
    </lineage>
</organism>
<dbReference type="InterPro" id="IPR000015">
    <property type="entry name" value="Fimb_usher"/>
</dbReference>
<sequence>MSSGGWFVRGACFVLLACGPGLGAAPAADLRDLAPVRLFPVEIETVGAPQPLPLLPPDVEQGVDAGEGLRASLFAPGPDEPGEFGADWTYQRGLKPYAGYGIAGSHAAHAPLTVSSLTSPDAWKLGAENWRYTGSDGTDLTLGSYSPRSFVWGGGARLGGVALTRSLSDGVVAEDRWQYGLVLGALNYTDAAASSGALAYGAGASDAVVRYGVSPDLTLETQVQWAPDMVTAGLGGLYSTSWGAWRVGVAKATRDLHEGWRYRVGYDVSLIEDIKLSWLTEQRSGGFSDLGNYNGFAVDSGQTRNVVSTSIALGRWGTVRGSYEQVDSQAAPLKQQFMVSQQFWYSPNLRVSLSAQREQISGNYGLGLEFSLPIQ</sequence>